<name>A0A4R0MY04_9SPHI</name>
<dbReference type="InterPro" id="IPR021109">
    <property type="entry name" value="Peptidase_aspartic_dom_sf"/>
</dbReference>
<keyword evidence="1" id="KW-0732">Signal</keyword>
<dbReference type="SUPFAM" id="SSF50630">
    <property type="entry name" value="Acid proteases"/>
    <property type="match status" value="1"/>
</dbReference>
<dbReference type="RefSeq" id="WP_131553130.1">
    <property type="nucleotide sequence ID" value="NZ_SJSK01000002.1"/>
</dbReference>
<proteinExistence type="predicted"/>
<dbReference type="AlphaFoldDB" id="A0A4R0MY04"/>
<dbReference type="CDD" id="cd05483">
    <property type="entry name" value="retropepsin_like_bacteria"/>
    <property type="match status" value="1"/>
</dbReference>
<reference evidence="2 3" key="1">
    <citation type="submission" date="2019-02" db="EMBL/GenBank/DDBJ databases">
        <title>Pedobacter sp. RP-1-13 sp. nov., isolated from Arctic soil.</title>
        <authorList>
            <person name="Dahal R.H."/>
        </authorList>
    </citation>
    <scope>NUCLEOTIDE SEQUENCE [LARGE SCALE GENOMIC DNA]</scope>
    <source>
        <strain evidence="2 3">RP-1-13</strain>
    </source>
</reference>
<dbReference type="Proteomes" id="UP000292884">
    <property type="component" value="Unassembled WGS sequence"/>
</dbReference>
<protein>
    <recommendedName>
        <fullName evidence="4">Aspartyl protease</fullName>
    </recommendedName>
</protein>
<dbReference type="InterPro" id="IPR034122">
    <property type="entry name" value="Retropepsin-like_bacterial"/>
</dbReference>
<keyword evidence="3" id="KW-1185">Reference proteome</keyword>
<evidence type="ECO:0008006" key="4">
    <source>
        <dbReference type="Google" id="ProtNLM"/>
    </source>
</evidence>
<sequence length="388" mass="42596">MVNIKHTMLFCIVLLFLLPKTNAQTPVAVIPFEPYNESIVLHVKLNNNPRVLRLLFDTGADGMAVTQALADTLGLKVSRQQNTSVVGGNMQISISAGNDVTLGSFTLKNQSIALFKDMGKELDGIIGNTMTRQYITKIDFDKKELSLYNFDNYAYEKGGTAIPINMTGVFIIPGTVAINADKPYTGNFVFDTGAAYHLICFRPFVRQNRLLVGGFKPEYQASTTSMGISSPTFNGKAASFSFANTKAITNMLVTLMAGGGQNESWKPGFDGSIGMRLIYRYNFTINLQKKEIYLTPNKNASHPLDFILGGYAFGFNLKGELAMQNSSTHHPDQKIKENTIITSINGITAQTILNNPEALKRLLDSAAGTKLSIMYKNGQQLLTEIITK</sequence>
<dbReference type="OrthoDB" id="644381at2"/>
<feature type="signal peptide" evidence="1">
    <location>
        <begin position="1"/>
        <end position="23"/>
    </location>
</feature>
<evidence type="ECO:0000256" key="1">
    <source>
        <dbReference type="SAM" id="SignalP"/>
    </source>
</evidence>
<feature type="chain" id="PRO_5020382026" description="Aspartyl protease" evidence="1">
    <location>
        <begin position="24"/>
        <end position="388"/>
    </location>
</feature>
<dbReference type="Gene3D" id="2.40.70.10">
    <property type="entry name" value="Acid Proteases"/>
    <property type="match status" value="2"/>
</dbReference>
<dbReference type="EMBL" id="SJSK01000002">
    <property type="protein sequence ID" value="TCC92189.1"/>
    <property type="molecule type" value="Genomic_DNA"/>
</dbReference>
<comment type="caution">
    <text evidence="2">The sequence shown here is derived from an EMBL/GenBank/DDBJ whole genome shotgun (WGS) entry which is preliminary data.</text>
</comment>
<accession>A0A4R0MY04</accession>
<organism evidence="2 3">
    <name type="scientific">Pedobacter frigiditerrae</name>
    <dbReference type="NCBI Taxonomy" id="2530452"/>
    <lineage>
        <taxon>Bacteria</taxon>
        <taxon>Pseudomonadati</taxon>
        <taxon>Bacteroidota</taxon>
        <taxon>Sphingobacteriia</taxon>
        <taxon>Sphingobacteriales</taxon>
        <taxon>Sphingobacteriaceae</taxon>
        <taxon>Pedobacter</taxon>
    </lineage>
</organism>
<gene>
    <name evidence="2" type="ORF">EZ428_10700</name>
</gene>
<evidence type="ECO:0000313" key="3">
    <source>
        <dbReference type="Proteomes" id="UP000292884"/>
    </source>
</evidence>
<evidence type="ECO:0000313" key="2">
    <source>
        <dbReference type="EMBL" id="TCC92189.1"/>
    </source>
</evidence>
<dbReference type="Pfam" id="PF13650">
    <property type="entry name" value="Asp_protease_2"/>
    <property type="match status" value="1"/>
</dbReference>